<dbReference type="InterPro" id="IPR037151">
    <property type="entry name" value="AlkB-like_sf"/>
</dbReference>
<dbReference type="SUPFAM" id="SSF51197">
    <property type="entry name" value="Clavaminate synthase-like"/>
    <property type="match status" value="1"/>
</dbReference>
<evidence type="ECO:0000313" key="2">
    <source>
        <dbReference type="Proteomes" id="UP000053424"/>
    </source>
</evidence>
<keyword evidence="2" id="KW-1185">Reference proteome</keyword>
<dbReference type="GO" id="GO:0016706">
    <property type="term" value="F:2-oxoglutarate-dependent dioxygenase activity"/>
    <property type="evidence" value="ECO:0007669"/>
    <property type="project" value="TreeGrafter"/>
</dbReference>
<dbReference type="GO" id="GO:0005759">
    <property type="term" value="C:mitochondrial matrix"/>
    <property type="evidence" value="ECO:0007669"/>
    <property type="project" value="TreeGrafter"/>
</dbReference>
<dbReference type="PANTHER" id="PTHR21052:SF0">
    <property type="entry name" value="ALPHA-KETOGLUTARATE-DEPENDENT DIOXYGENASE ALKB HOMOLOG 7, MITOCHONDRIAL"/>
    <property type="match status" value="1"/>
</dbReference>
<dbReference type="HOGENOM" id="CLU_052246_2_0_1"/>
<dbReference type="EMBL" id="KN831828">
    <property type="protein sequence ID" value="KIM35183.1"/>
    <property type="molecule type" value="Genomic_DNA"/>
</dbReference>
<gene>
    <name evidence="1" type="ORF">M413DRAFT_368987</name>
</gene>
<dbReference type="GO" id="GO:0006631">
    <property type="term" value="P:fatty acid metabolic process"/>
    <property type="evidence" value="ECO:0007669"/>
    <property type="project" value="TreeGrafter"/>
</dbReference>
<name>A0A0C2XB46_HEBCY</name>
<dbReference type="Gene3D" id="2.60.120.590">
    <property type="entry name" value="Alpha-ketoglutarate-dependent dioxygenase AlkB-like"/>
    <property type="match status" value="1"/>
</dbReference>
<dbReference type="GO" id="GO:0006974">
    <property type="term" value="P:DNA damage response"/>
    <property type="evidence" value="ECO:0007669"/>
    <property type="project" value="InterPro"/>
</dbReference>
<dbReference type="InterPro" id="IPR032870">
    <property type="entry name" value="ALKBH7-like"/>
</dbReference>
<accession>A0A0C2XB46</accession>
<dbReference type="Proteomes" id="UP000053424">
    <property type="component" value="Unassembled WGS sequence"/>
</dbReference>
<proteinExistence type="predicted"/>
<organism evidence="1 2">
    <name type="scientific">Hebeloma cylindrosporum</name>
    <dbReference type="NCBI Taxonomy" id="76867"/>
    <lineage>
        <taxon>Eukaryota</taxon>
        <taxon>Fungi</taxon>
        <taxon>Dikarya</taxon>
        <taxon>Basidiomycota</taxon>
        <taxon>Agaricomycotina</taxon>
        <taxon>Agaricomycetes</taxon>
        <taxon>Agaricomycetidae</taxon>
        <taxon>Agaricales</taxon>
        <taxon>Agaricineae</taxon>
        <taxon>Hymenogastraceae</taxon>
        <taxon>Hebeloma</taxon>
    </lineage>
</organism>
<dbReference type="OrthoDB" id="412814at2759"/>
<evidence type="ECO:0008006" key="3">
    <source>
        <dbReference type="Google" id="ProtNLM"/>
    </source>
</evidence>
<reference evidence="2" key="2">
    <citation type="submission" date="2015-01" db="EMBL/GenBank/DDBJ databases">
        <title>Evolutionary Origins and Diversification of the Mycorrhizal Mutualists.</title>
        <authorList>
            <consortium name="DOE Joint Genome Institute"/>
            <consortium name="Mycorrhizal Genomics Consortium"/>
            <person name="Kohler A."/>
            <person name="Kuo A."/>
            <person name="Nagy L.G."/>
            <person name="Floudas D."/>
            <person name="Copeland A."/>
            <person name="Barry K.W."/>
            <person name="Cichocki N."/>
            <person name="Veneault-Fourrey C."/>
            <person name="LaButti K."/>
            <person name="Lindquist E.A."/>
            <person name="Lipzen A."/>
            <person name="Lundell T."/>
            <person name="Morin E."/>
            <person name="Murat C."/>
            <person name="Riley R."/>
            <person name="Ohm R."/>
            <person name="Sun H."/>
            <person name="Tunlid A."/>
            <person name="Henrissat B."/>
            <person name="Grigoriev I.V."/>
            <person name="Hibbett D.S."/>
            <person name="Martin F."/>
        </authorList>
    </citation>
    <scope>NUCLEOTIDE SEQUENCE [LARGE SCALE GENOMIC DNA]</scope>
    <source>
        <strain evidence="2">h7</strain>
    </source>
</reference>
<reference evidence="1 2" key="1">
    <citation type="submission" date="2014-04" db="EMBL/GenBank/DDBJ databases">
        <authorList>
            <consortium name="DOE Joint Genome Institute"/>
            <person name="Kuo A."/>
            <person name="Gay G."/>
            <person name="Dore J."/>
            <person name="Kohler A."/>
            <person name="Nagy L.G."/>
            <person name="Floudas D."/>
            <person name="Copeland A."/>
            <person name="Barry K.W."/>
            <person name="Cichocki N."/>
            <person name="Veneault-Fourrey C."/>
            <person name="LaButti K."/>
            <person name="Lindquist E.A."/>
            <person name="Lipzen A."/>
            <person name="Lundell T."/>
            <person name="Morin E."/>
            <person name="Murat C."/>
            <person name="Sun H."/>
            <person name="Tunlid A."/>
            <person name="Henrissat B."/>
            <person name="Grigoriev I.V."/>
            <person name="Hibbett D.S."/>
            <person name="Martin F."/>
            <person name="Nordberg H.P."/>
            <person name="Cantor M.N."/>
            <person name="Hua S.X."/>
        </authorList>
    </citation>
    <scope>NUCLEOTIDE SEQUENCE [LARGE SCALE GENOMIC DNA]</scope>
    <source>
        <strain evidence="2">h7</strain>
    </source>
</reference>
<dbReference type="AlphaFoldDB" id="A0A0C2XB46"/>
<evidence type="ECO:0000313" key="1">
    <source>
        <dbReference type="EMBL" id="KIM35183.1"/>
    </source>
</evidence>
<sequence>MPCAQAILVPTACHPCSPQLKRKRSISREPLEILPSDTPIYTLAPSYQRKKPKILRIEIPTGLNSGLEDVHENEGSSSHSLFSASDNDSLFDGLDNLDEDSFATELNVNSDHFLAYKTAPPIPGLFFDPSVLIPQELADSVVAFCMKTYFRSAADNQVMLFGRFSPSDSSKSTSGLPPILSSLLKELSSLLQSVLPPKTYSLLFPLKPTAARQAIINLYQPGEGISPHVDLLKRYGDGIIGVSFSSPCVMRFDKVDPVTADGSDNRWDVFLPERSVLSSRRRQGTDGLMESIKGGETLSRNRPILRVGSNAAFV</sequence>
<dbReference type="PANTHER" id="PTHR21052">
    <property type="entry name" value="SPERMATOGENESIS ASSOCIATED 11-RELATED"/>
    <property type="match status" value="1"/>
</dbReference>
<protein>
    <recommendedName>
        <fullName evidence="3">Alpha-ketoglutarate-dependent dioxygenase AlkB-like domain-containing protein</fullName>
    </recommendedName>
</protein>